<dbReference type="HOGENOM" id="CLU_3052305_0_0_1"/>
<keyword evidence="2" id="KW-1185">Reference proteome</keyword>
<protein>
    <submittedName>
        <fullName evidence="1">Uncharacterized protein</fullName>
    </submittedName>
</protein>
<dbReference type="Proteomes" id="UP000008068">
    <property type="component" value="Unassembled WGS sequence"/>
</dbReference>
<dbReference type="AlphaFoldDB" id="G0NJZ8"/>
<evidence type="ECO:0000313" key="2">
    <source>
        <dbReference type="Proteomes" id="UP000008068"/>
    </source>
</evidence>
<dbReference type="EMBL" id="GL379897">
    <property type="protein sequence ID" value="EGT32706.1"/>
    <property type="molecule type" value="Genomic_DNA"/>
</dbReference>
<gene>
    <name evidence="1" type="ORF">CAEBREN_16552</name>
</gene>
<proteinExistence type="predicted"/>
<name>G0NJZ8_CAEBE</name>
<reference evidence="2" key="1">
    <citation type="submission" date="2011-07" db="EMBL/GenBank/DDBJ databases">
        <authorList>
            <consortium name="Caenorhabditis brenneri Sequencing and Analysis Consortium"/>
            <person name="Wilson R.K."/>
        </authorList>
    </citation>
    <scope>NUCLEOTIDE SEQUENCE [LARGE SCALE GENOMIC DNA]</scope>
    <source>
        <strain evidence="2">PB2801</strain>
    </source>
</reference>
<dbReference type="InParanoid" id="G0NJZ8"/>
<evidence type="ECO:0000313" key="1">
    <source>
        <dbReference type="EMBL" id="EGT32706.1"/>
    </source>
</evidence>
<sequence>MMAFAEEMDKVLEEGVTKNDFIVDAGKLGIMANQAIECLKFAKSTSELIPTSFQ</sequence>
<organism evidence="2">
    <name type="scientific">Caenorhabditis brenneri</name>
    <name type="common">Nematode worm</name>
    <dbReference type="NCBI Taxonomy" id="135651"/>
    <lineage>
        <taxon>Eukaryota</taxon>
        <taxon>Metazoa</taxon>
        <taxon>Ecdysozoa</taxon>
        <taxon>Nematoda</taxon>
        <taxon>Chromadorea</taxon>
        <taxon>Rhabditida</taxon>
        <taxon>Rhabditina</taxon>
        <taxon>Rhabditomorpha</taxon>
        <taxon>Rhabditoidea</taxon>
        <taxon>Rhabditidae</taxon>
        <taxon>Peloderinae</taxon>
        <taxon>Caenorhabditis</taxon>
    </lineage>
</organism>
<accession>G0NJZ8</accession>